<evidence type="ECO:0000256" key="3">
    <source>
        <dbReference type="ARBA" id="ARBA00040493"/>
    </source>
</evidence>
<dbReference type="AlphaFoldDB" id="A0A0K0DQI8"/>
<comment type="subcellular location">
    <subcellularLocation>
        <location evidence="1">Golgi apparatus</location>
        <location evidence="1">cis-Golgi network membrane</location>
        <topology evidence="1">Multi-pass membrane protein</topology>
    </subcellularLocation>
</comment>
<feature type="transmembrane region" description="Helical" evidence="4">
    <location>
        <begin position="125"/>
        <end position="146"/>
    </location>
</feature>
<evidence type="ECO:0000256" key="1">
    <source>
        <dbReference type="ARBA" id="ARBA00004257"/>
    </source>
</evidence>
<dbReference type="WBParaSite" id="ACAC_0001402701-mRNA-1">
    <property type="protein sequence ID" value="ACAC_0001402701-mRNA-1"/>
    <property type="gene ID" value="ACAC_0001402701"/>
</dbReference>
<dbReference type="PANTHER" id="PTHR10984">
    <property type="entry name" value="ENDOPLASMIC RETICULUM-GOLGI INTERMEDIATE COMPARTMENT PROTEIN"/>
    <property type="match status" value="1"/>
</dbReference>
<dbReference type="GO" id="GO:0005789">
    <property type="term" value="C:endoplasmic reticulum membrane"/>
    <property type="evidence" value="ECO:0007669"/>
    <property type="project" value="TreeGrafter"/>
</dbReference>
<dbReference type="STRING" id="6313.A0A0K0DQI8"/>
<keyword evidence="4" id="KW-0812">Transmembrane</keyword>
<accession>A0A0K0DQI8</accession>
<dbReference type="GO" id="GO:0030134">
    <property type="term" value="C:COPII-coated ER to Golgi transport vesicle"/>
    <property type="evidence" value="ECO:0007669"/>
    <property type="project" value="TreeGrafter"/>
</dbReference>
<evidence type="ECO:0000256" key="2">
    <source>
        <dbReference type="ARBA" id="ARBA00005648"/>
    </source>
</evidence>
<evidence type="ECO:0000313" key="7">
    <source>
        <dbReference type="WBParaSite" id="ACAC_0001402701-mRNA-1"/>
    </source>
</evidence>
<reference evidence="6" key="1">
    <citation type="submission" date="2012-09" db="EMBL/GenBank/DDBJ databases">
        <authorList>
            <person name="Martin A.A."/>
        </authorList>
    </citation>
    <scope>NUCLEOTIDE SEQUENCE</scope>
</reference>
<evidence type="ECO:0000313" key="6">
    <source>
        <dbReference type="Proteomes" id="UP000035642"/>
    </source>
</evidence>
<dbReference type="GO" id="GO:0006890">
    <property type="term" value="P:retrograde vesicle-mediated transport, Golgi to endoplasmic reticulum"/>
    <property type="evidence" value="ECO:0007669"/>
    <property type="project" value="TreeGrafter"/>
</dbReference>
<protein>
    <recommendedName>
        <fullName evidence="3">Endoplasmic reticulum-Golgi intermediate compartment protein 3</fullName>
    </recommendedName>
</protein>
<comment type="similarity">
    <text evidence="2">Belongs to the ERGIC family.</text>
</comment>
<keyword evidence="6" id="KW-1185">Reference proteome</keyword>
<evidence type="ECO:0000259" key="5">
    <source>
        <dbReference type="Pfam" id="PF07970"/>
    </source>
</evidence>
<proteinExistence type="inferred from homology"/>
<reference evidence="7" key="2">
    <citation type="submission" date="2017-02" db="UniProtKB">
        <authorList>
            <consortium name="WormBaseParasite"/>
        </authorList>
    </citation>
    <scope>IDENTIFICATION</scope>
</reference>
<dbReference type="InterPro" id="IPR012936">
    <property type="entry name" value="Erv_C"/>
</dbReference>
<evidence type="ECO:0000256" key="4">
    <source>
        <dbReference type="SAM" id="Phobius"/>
    </source>
</evidence>
<keyword evidence="4" id="KW-1133">Transmembrane helix</keyword>
<dbReference type="InterPro" id="IPR045888">
    <property type="entry name" value="Erv"/>
</dbReference>
<keyword evidence="4" id="KW-0472">Membrane</keyword>
<organism evidence="6 7">
    <name type="scientific">Angiostrongylus cantonensis</name>
    <name type="common">Rat lungworm</name>
    <dbReference type="NCBI Taxonomy" id="6313"/>
    <lineage>
        <taxon>Eukaryota</taxon>
        <taxon>Metazoa</taxon>
        <taxon>Ecdysozoa</taxon>
        <taxon>Nematoda</taxon>
        <taxon>Chromadorea</taxon>
        <taxon>Rhabditida</taxon>
        <taxon>Rhabditina</taxon>
        <taxon>Rhabditomorpha</taxon>
        <taxon>Strongyloidea</taxon>
        <taxon>Metastrongylidae</taxon>
        <taxon>Angiostrongylus</taxon>
    </lineage>
</organism>
<feature type="domain" description="Endoplasmic reticulum vesicle transporter C-terminal" evidence="5">
    <location>
        <begin position="61"/>
        <end position="147"/>
    </location>
</feature>
<dbReference type="PANTHER" id="PTHR10984:SF25">
    <property type="entry name" value="ENDOPLASMIC RETICULUM-GOLGI INTERMEDIATE COMPARTMENT PROTEIN 3"/>
    <property type="match status" value="1"/>
</dbReference>
<dbReference type="Pfam" id="PF07970">
    <property type="entry name" value="COPIIcoated_ERV"/>
    <property type="match status" value="1"/>
</dbReference>
<dbReference type="GO" id="GO:0000139">
    <property type="term" value="C:Golgi membrane"/>
    <property type="evidence" value="ECO:0007669"/>
    <property type="project" value="TreeGrafter"/>
</dbReference>
<name>A0A0K0DQI8_ANGCA</name>
<sequence>MYPFYYKFVYDFTRQYKYCLGDGRHYGILFSILCRQTVKSKVIQSKCVNITAVMLSYLQNSGLEVSVVGNERPITLSKVNKKLTLCRYCYHGPTTSIQGNGIPGFVVQYEFSPLVVRYEERRQHLITFLVSLCAIIGGVFTVAQLIDSIIYHSSRAIERKLSTNKLG</sequence>
<dbReference type="Proteomes" id="UP000035642">
    <property type="component" value="Unassembled WGS sequence"/>
</dbReference>
<dbReference type="GO" id="GO:0006888">
    <property type="term" value="P:endoplasmic reticulum to Golgi vesicle-mediated transport"/>
    <property type="evidence" value="ECO:0007669"/>
    <property type="project" value="TreeGrafter"/>
</dbReference>